<dbReference type="CDD" id="cd00267">
    <property type="entry name" value="ABC_ATPase"/>
    <property type="match status" value="1"/>
</dbReference>
<feature type="coiled-coil region" evidence="1">
    <location>
        <begin position="436"/>
        <end position="467"/>
    </location>
</feature>
<protein>
    <submittedName>
        <fullName evidence="3">Wobble nucleotide-excising tRNase</fullName>
    </submittedName>
</protein>
<reference evidence="3 4" key="1">
    <citation type="submission" date="2024-06" db="EMBL/GenBank/DDBJ databases">
        <title>Genomic Encyclopedia of Type Strains, Phase IV (KMG-IV): sequencing the most valuable type-strain genomes for metagenomic binning, comparative biology and taxonomic classification.</title>
        <authorList>
            <person name="Goeker M."/>
        </authorList>
    </citation>
    <scope>NUCLEOTIDE SEQUENCE [LARGE SCALE GENOMIC DNA]</scope>
    <source>
        <strain evidence="3 4">DSM 23520</strain>
    </source>
</reference>
<comment type="caution">
    <text evidence="3">The sequence shown here is derived from an EMBL/GenBank/DDBJ whole genome shotgun (WGS) entry which is preliminary data.</text>
</comment>
<dbReference type="Pfam" id="PF13166">
    <property type="entry name" value="AAA_13"/>
    <property type="match status" value="1"/>
</dbReference>
<dbReference type="InterPro" id="IPR027417">
    <property type="entry name" value="P-loop_NTPase"/>
</dbReference>
<gene>
    <name evidence="3" type="ORF">ABID56_001569</name>
</gene>
<name>A0ABV2KV71_9BACI</name>
<proteinExistence type="predicted"/>
<dbReference type="SUPFAM" id="SSF52540">
    <property type="entry name" value="P-loop containing nucleoside triphosphate hydrolases"/>
    <property type="match status" value="1"/>
</dbReference>
<evidence type="ECO:0000256" key="1">
    <source>
        <dbReference type="SAM" id="Coils"/>
    </source>
</evidence>
<evidence type="ECO:0000313" key="4">
    <source>
        <dbReference type="Proteomes" id="UP001549167"/>
    </source>
</evidence>
<keyword evidence="1" id="KW-0175">Coiled coil</keyword>
<dbReference type="Gene3D" id="3.40.50.300">
    <property type="entry name" value="P-loop containing nucleotide triphosphate hydrolases"/>
    <property type="match status" value="1"/>
</dbReference>
<accession>A0ABV2KV71</accession>
<evidence type="ECO:0000313" key="3">
    <source>
        <dbReference type="EMBL" id="MET3683474.1"/>
    </source>
</evidence>
<organism evidence="3 4">
    <name type="scientific">Alkalibacillus flavidus</name>
    <dbReference type="NCBI Taxonomy" id="546021"/>
    <lineage>
        <taxon>Bacteria</taxon>
        <taxon>Bacillati</taxon>
        <taxon>Bacillota</taxon>
        <taxon>Bacilli</taxon>
        <taxon>Bacillales</taxon>
        <taxon>Bacillaceae</taxon>
        <taxon>Alkalibacillus</taxon>
    </lineage>
</organism>
<dbReference type="InterPro" id="IPR026866">
    <property type="entry name" value="CR006_AAA"/>
</dbReference>
<feature type="domain" description="Protein CR006 P-loop" evidence="2">
    <location>
        <begin position="10"/>
        <end position="724"/>
    </location>
</feature>
<dbReference type="Proteomes" id="UP001549167">
    <property type="component" value="Unassembled WGS sequence"/>
</dbReference>
<evidence type="ECO:0000259" key="2">
    <source>
        <dbReference type="Pfam" id="PF13166"/>
    </source>
</evidence>
<sequence length="755" mass="89482">MIKKINAIKNFGIFKDFNWTNANDFNEKNIIYGWNYSGKTTLSRIFSSLKNKELHENHTDGEFKVLINENDIISNSNIDQSHIQVQVFNTEYIKENLKWDTNEDANGIEFDVGENVKVRDEMKSNTNKIYEIDERIKNFQPIVDAFFEFENTKFSYEAKRIRKDILNNQIEFNKRHFKQTINQIKENGKCYKLPDEKVNKLKDTSIAINNKSLLDEIYLDTNKINQIYLSVKELLRREPNKNQIIDILEKNKELYEWAKHGQKIHEAEELTECAYCGNEITSARLDELNNYFSNESGLLRESIEKCRKDINEEIKQISNLNIPKSKNDFAEEFQNQFEQQLIQFENIKQNYINLLKLFIEDLDRKEKEKLFKPIETTEYDFTNKEQLEEWITNTNNIIKEHNNFVSNFSSEQHYAQERLKKHFVQEFLLNEDFFNKEKEKKRASRYIQKYNCLKNKLIERNAVLERKLKSVVAGKDILNKYIALFLNDNKINIEVTANDKFQLKRNESVAINLSEGEKTAISFAYFLVSLESLHKEDRLKETIIFIDDPISSLDSNHIAQVYSIINGFFFRQGENPEDPNEYVNCFKQLFISTHNFDFYSFLKDSKRIGKNKSNHFFIKKIDDNNSTIQDMPKHLQRNRSEYVYLFSIIYKYYNNDFDANDENLILLPNAIRRFLEIYTLIKLPGAEGGVDERLKQLGIEQNQLKILHHLSHFTSVDNLTKHDELLMILPDTVDELINMLRNDRVHFDSLISIIT</sequence>
<keyword evidence="4" id="KW-1185">Reference proteome</keyword>
<dbReference type="EMBL" id="JBEPMX010000007">
    <property type="protein sequence ID" value="MET3683474.1"/>
    <property type="molecule type" value="Genomic_DNA"/>
</dbReference>
<dbReference type="RefSeq" id="WP_354220046.1">
    <property type="nucleotide sequence ID" value="NZ_JBEPMX010000007.1"/>
</dbReference>